<dbReference type="OrthoDB" id="7360905at2"/>
<protein>
    <submittedName>
        <fullName evidence="1">Uncharacterized protein</fullName>
    </submittedName>
</protein>
<dbReference type="AlphaFoldDB" id="A0A512DK45"/>
<dbReference type="Proteomes" id="UP000321523">
    <property type="component" value="Unassembled WGS sequence"/>
</dbReference>
<name>A0A512DK45_9PROT</name>
<evidence type="ECO:0000313" key="2">
    <source>
        <dbReference type="Proteomes" id="UP000321523"/>
    </source>
</evidence>
<sequence>MSNTSQKRAIKNYRHRLAERGMARFEVLALEADRDLIRSLAKRLADDGPEANRIRSIVSQSVEGAPPPKGGILEALRRSPLVGADLDLTRSRETGRKVDL</sequence>
<evidence type="ECO:0000313" key="1">
    <source>
        <dbReference type="EMBL" id="GEO36854.1"/>
    </source>
</evidence>
<reference evidence="1 2" key="1">
    <citation type="submission" date="2019-07" db="EMBL/GenBank/DDBJ databases">
        <title>Whole genome shotgun sequence of Skermanella aerolata NBRC 106429.</title>
        <authorList>
            <person name="Hosoyama A."/>
            <person name="Uohara A."/>
            <person name="Ohji S."/>
            <person name="Ichikawa N."/>
        </authorList>
    </citation>
    <scope>NUCLEOTIDE SEQUENCE [LARGE SCALE GENOMIC DNA]</scope>
    <source>
        <strain evidence="1 2">NBRC 106429</strain>
    </source>
</reference>
<dbReference type="RefSeq" id="WP_044426112.1">
    <property type="nucleotide sequence ID" value="NZ_BJYZ01000003.1"/>
</dbReference>
<organism evidence="1 2">
    <name type="scientific">Skermanella aerolata</name>
    <dbReference type="NCBI Taxonomy" id="393310"/>
    <lineage>
        <taxon>Bacteria</taxon>
        <taxon>Pseudomonadati</taxon>
        <taxon>Pseudomonadota</taxon>
        <taxon>Alphaproteobacteria</taxon>
        <taxon>Rhodospirillales</taxon>
        <taxon>Azospirillaceae</taxon>
        <taxon>Skermanella</taxon>
    </lineage>
</organism>
<dbReference type="EMBL" id="BJYZ01000003">
    <property type="protein sequence ID" value="GEO36854.1"/>
    <property type="molecule type" value="Genomic_DNA"/>
</dbReference>
<keyword evidence="2" id="KW-1185">Reference proteome</keyword>
<proteinExistence type="predicted"/>
<comment type="caution">
    <text evidence="1">The sequence shown here is derived from an EMBL/GenBank/DDBJ whole genome shotgun (WGS) entry which is preliminary data.</text>
</comment>
<accession>A0A512DK45</accession>
<gene>
    <name evidence="1" type="ORF">SAE02_10020</name>
</gene>